<dbReference type="PANTHER" id="PTHR19288:SF46">
    <property type="entry name" value="HALOACID DEHALOGENASE-LIKE HYDROLASE DOMAIN-CONTAINING PROTEIN 2"/>
    <property type="match status" value="1"/>
</dbReference>
<dbReference type="GO" id="GO:0005737">
    <property type="term" value="C:cytoplasm"/>
    <property type="evidence" value="ECO:0007669"/>
    <property type="project" value="TreeGrafter"/>
</dbReference>
<reference evidence="5" key="1">
    <citation type="submission" date="2020-10" db="EMBL/GenBank/DDBJ databases">
        <authorList>
            <person name="Gilroy R."/>
        </authorList>
    </citation>
    <scope>NUCLEOTIDE SEQUENCE</scope>
    <source>
        <strain evidence="5">517</strain>
    </source>
</reference>
<dbReference type="GO" id="GO:0016791">
    <property type="term" value="F:phosphatase activity"/>
    <property type="evidence" value="ECO:0007669"/>
    <property type="project" value="TreeGrafter"/>
</dbReference>
<accession>A0A940DI19</accession>
<dbReference type="Gene3D" id="3.40.50.1000">
    <property type="entry name" value="HAD superfamily/HAD-like"/>
    <property type="match status" value="2"/>
</dbReference>
<feature type="active site" description="Nucleophile" evidence="2">
    <location>
        <position position="13"/>
    </location>
</feature>
<evidence type="ECO:0000313" key="5">
    <source>
        <dbReference type="EMBL" id="MBO8424744.1"/>
    </source>
</evidence>
<keyword evidence="1 4" id="KW-0479">Metal-binding</keyword>
<feature type="binding site" evidence="4">
    <location>
        <position position="15"/>
    </location>
    <ligand>
        <name>Mg(2+)</name>
        <dbReference type="ChEBI" id="CHEBI:18420"/>
    </ligand>
</feature>
<gene>
    <name evidence="5" type="ORF">IAB16_06965</name>
</gene>
<comment type="similarity">
    <text evidence="1">Belongs to the HAD-like hydrolase superfamily. NagD family.</text>
</comment>
<feature type="active site" description="Proton donor" evidence="2">
    <location>
        <position position="15"/>
    </location>
</feature>
<evidence type="ECO:0000256" key="4">
    <source>
        <dbReference type="PIRSR" id="PIRSR000915-3"/>
    </source>
</evidence>
<dbReference type="Pfam" id="PF13344">
    <property type="entry name" value="Hydrolase_6"/>
    <property type="match status" value="1"/>
</dbReference>
<evidence type="ECO:0000313" key="6">
    <source>
        <dbReference type="Proteomes" id="UP000727857"/>
    </source>
</evidence>
<evidence type="ECO:0000256" key="1">
    <source>
        <dbReference type="PIRNR" id="PIRNR000915"/>
    </source>
</evidence>
<dbReference type="InterPro" id="IPR006357">
    <property type="entry name" value="HAD-SF_hydro_IIA"/>
</dbReference>
<feature type="binding site" evidence="3">
    <location>
        <position position="185"/>
    </location>
    <ligand>
        <name>substrate</name>
    </ligand>
</feature>
<comment type="cofactor">
    <cofactor evidence="4">
        <name>Mg(2+)</name>
        <dbReference type="ChEBI" id="CHEBI:18420"/>
    </cofactor>
    <text evidence="4">Divalent metal ions. Mg(2+) is the most effective.</text>
</comment>
<keyword evidence="1 4" id="KW-0460">Magnesium</keyword>
<dbReference type="GO" id="GO:0046872">
    <property type="term" value="F:metal ion binding"/>
    <property type="evidence" value="ECO:0007669"/>
    <property type="project" value="UniProtKB-KW"/>
</dbReference>
<evidence type="ECO:0000256" key="3">
    <source>
        <dbReference type="PIRSR" id="PIRSR000915-2"/>
    </source>
</evidence>
<dbReference type="AlphaFoldDB" id="A0A940DI19"/>
<dbReference type="InterPro" id="IPR023214">
    <property type="entry name" value="HAD_sf"/>
</dbReference>
<sequence length="259" mass="27867">MRVTVDADLFLFDLDGTIYLGDTPIPGAVDTLKKLESAGKKVCFLTNNSSKDPAEYVEKLTSMGYPAKIEQIITSATASIHFLKTSRPGKSVYPVGTPTFVKAVRDAGIAIDSENADIVLLAFDTGVTYDKFWTANVMLGKGSEFVATHPDRICPSDRGDMPDVGSLAALLECSSGKKVSVYCGKPYASMAEIVKHLYDVPADRIAMVGDRLYTDILFGVNNGFKSVAVFTGEITPESLMSSDIVPTFAFGSVCELTEE</sequence>
<dbReference type="Pfam" id="PF13242">
    <property type="entry name" value="Hydrolase_like"/>
    <property type="match status" value="1"/>
</dbReference>
<feature type="binding site" evidence="4">
    <location>
        <position position="210"/>
    </location>
    <ligand>
        <name>Mg(2+)</name>
        <dbReference type="ChEBI" id="CHEBI:18420"/>
    </ligand>
</feature>
<dbReference type="EC" id="3.1.3.-" evidence="1"/>
<comment type="function">
    <text evidence="1">Catalyzes the dephosphorylation of 2-6 carbon acid sugars in vitro.</text>
</comment>
<organism evidence="5 6">
    <name type="scientific">Candidatus Stercoripulliclostridium pullicola</name>
    <dbReference type="NCBI Taxonomy" id="2840953"/>
    <lineage>
        <taxon>Bacteria</taxon>
        <taxon>Bacillati</taxon>
        <taxon>Bacillota</taxon>
        <taxon>Clostridia</taxon>
        <taxon>Eubacteriales</taxon>
        <taxon>Candidatus Stercoripulliclostridium</taxon>
    </lineage>
</organism>
<reference evidence="5" key="2">
    <citation type="journal article" date="2021" name="PeerJ">
        <title>Extensive microbial diversity within the chicken gut microbiome revealed by metagenomics and culture.</title>
        <authorList>
            <person name="Gilroy R."/>
            <person name="Ravi A."/>
            <person name="Getino M."/>
            <person name="Pursley I."/>
            <person name="Horton D.L."/>
            <person name="Alikhan N.F."/>
            <person name="Baker D."/>
            <person name="Gharbi K."/>
            <person name="Hall N."/>
            <person name="Watson M."/>
            <person name="Adriaenssens E.M."/>
            <person name="Foster-Nyarko E."/>
            <person name="Jarju S."/>
            <person name="Secka A."/>
            <person name="Antonio M."/>
            <person name="Oren A."/>
            <person name="Chaudhuri R.R."/>
            <person name="La Ragione R."/>
            <person name="Hildebrand F."/>
            <person name="Pallen M.J."/>
        </authorList>
    </citation>
    <scope>NUCLEOTIDE SEQUENCE</scope>
    <source>
        <strain evidence="5">517</strain>
    </source>
</reference>
<keyword evidence="5" id="KW-0378">Hydrolase</keyword>
<evidence type="ECO:0000256" key="2">
    <source>
        <dbReference type="PIRSR" id="PIRSR000915-1"/>
    </source>
</evidence>
<dbReference type="Proteomes" id="UP000727857">
    <property type="component" value="Unassembled WGS sequence"/>
</dbReference>
<name>A0A940DI19_9FIRM</name>
<dbReference type="NCBIfam" id="TIGR01460">
    <property type="entry name" value="HAD-SF-IIA"/>
    <property type="match status" value="1"/>
</dbReference>
<dbReference type="PIRSF" id="PIRSF000915">
    <property type="entry name" value="PGP-type_phosphatase"/>
    <property type="match status" value="1"/>
</dbReference>
<dbReference type="EMBL" id="JADINF010000175">
    <property type="protein sequence ID" value="MBO8424744.1"/>
    <property type="molecule type" value="Genomic_DNA"/>
</dbReference>
<dbReference type="InterPro" id="IPR036412">
    <property type="entry name" value="HAD-like_sf"/>
</dbReference>
<protein>
    <recommendedName>
        <fullName evidence="1">Acid sugar phosphatase</fullName>
        <ecNumber evidence="1">3.1.3.-</ecNumber>
    </recommendedName>
</protein>
<feature type="binding site" evidence="4">
    <location>
        <position position="13"/>
    </location>
    <ligand>
        <name>Mg(2+)</name>
        <dbReference type="ChEBI" id="CHEBI:18420"/>
    </ligand>
</feature>
<dbReference type="SUPFAM" id="SSF56784">
    <property type="entry name" value="HAD-like"/>
    <property type="match status" value="1"/>
</dbReference>
<proteinExistence type="inferred from homology"/>
<dbReference type="PANTHER" id="PTHR19288">
    <property type="entry name" value="4-NITROPHENYLPHOSPHATASE-RELATED"/>
    <property type="match status" value="1"/>
</dbReference>
<comment type="caution">
    <text evidence="5">The sequence shown here is derived from an EMBL/GenBank/DDBJ whole genome shotgun (WGS) entry which is preliminary data.</text>
</comment>